<dbReference type="OrthoDB" id="4570141at2"/>
<comment type="caution">
    <text evidence="3">The sequence shown here is derived from an EMBL/GenBank/DDBJ whole genome shotgun (WGS) entry which is preliminary data.</text>
</comment>
<evidence type="ECO:0008006" key="5">
    <source>
        <dbReference type="Google" id="ProtNLM"/>
    </source>
</evidence>
<keyword evidence="2" id="KW-0812">Transmembrane</keyword>
<dbReference type="EMBL" id="WEGI01000002">
    <property type="protein sequence ID" value="MQY25264.1"/>
    <property type="molecule type" value="Genomic_DNA"/>
</dbReference>
<gene>
    <name evidence="3" type="ORF">NRB56_08200</name>
</gene>
<keyword evidence="2" id="KW-0472">Membrane</keyword>
<organism evidence="3 4">
    <name type="scientific">Nocardia aurantia</name>
    <dbReference type="NCBI Taxonomy" id="2585199"/>
    <lineage>
        <taxon>Bacteria</taxon>
        <taxon>Bacillati</taxon>
        <taxon>Actinomycetota</taxon>
        <taxon>Actinomycetes</taxon>
        <taxon>Mycobacteriales</taxon>
        <taxon>Nocardiaceae</taxon>
        <taxon>Nocardia</taxon>
    </lineage>
</organism>
<proteinExistence type="predicted"/>
<sequence>MRTAISEFDTATTDSVPVAERRRPVATRPRSAAYACLAGVQRPASHRPEAVAAEPARMAGRPRGLDAAARVERAQLGLASLAAAALLSAAVVAGLIALAQIRSADASATRTALVQVGEGESLADVAQRVDPEDPAREVVRKIVDLNGLRGAEVAPGRTLIVPVHAR</sequence>
<feature type="region of interest" description="Disordered" evidence="1">
    <location>
        <begin position="1"/>
        <end position="24"/>
    </location>
</feature>
<reference evidence="3 4" key="1">
    <citation type="submission" date="2019-10" db="EMBL/GenBank/DDBJ databases">
        <title>Nocardia macrotermitis sp. nov. and Nocardia aurantia sp. nov., isolated from the gut of fungus growing-termite Macrotermes natalensis.</title>
        <authorList>
            <person name="Benndorf R."/>
            <person name="Schwitalla J."/>
            <person name="Martin K."/>
            <person name="De Beer W."/>
            <person name="Kaster A.-K."/>
            <person name="Vollmers J."/>
            <person name="Poulsen M."/>
            <person name="Beemelmanns C."/>
        </authorList>
    </citation>
    <scope>NUCLEOTIDE SEQUENCE [LARGE SCALE GENOMIC DNA]</scope>
    <source>
        <strain evidence="3 4">RB56</strain>
    </source>
</reference>
<dbReference type="Proteomes" id="UP000431401">
    <property type="component" value="Unassembled WGS sequence"/>
</dbReference>
<dbReference type="AlphaFoldDB" id="A0A7K0DKD9"/>
<keyword evidence="2" id="KW-1133">Transmembrane helix</keyword>
<evidence type="ECO:0000313" key="3">
    <source>
        <dbReference type="EMBL" id="MQY25264.1"/>
    </source>
</evidence>
<evidence type="ECO:0000256" key="1">
    <source>
        <dbReference type="SAM" id="MobiDB-lite"/>
    </source>
</evidence>
<feature type="transmembrane region" description="Helical" evidence="2">
    <location>
        <begin position="76"/>
        <end position="99"/>
    </location>
</feature>
<protein>
    <recommendedName>
        <fullName evidence="5">LysM domain-containing protein</fullName>
    </recommendedName>
</protein>
<name>A0A7K0DKD9_9NOCA</name>
<keyword evidence="4" id="KW-1185">Reference proteome</keyword>
<dbReference type="RefSeq" id="WP_153339165.1">
    <property type="nucleotide sequence ID" value="NZ_WEGI01000002.1"/>
</dbReference>
<accession>A0A7K0DKD9</accession>
<evidence type="ECO:0000313" key="4">
    <source>
        <dbReference type="Proteomes" id="UP000431401"/>
    </source>
</evidence>
<evidence type="ECO:0000256" key="2">
    <source>
        <dbReference type="SAM" id="Phobius"/>
    </source>
</evidence>